<feature type="compositionally biased region" description="Pro residues" evidence="1">
    <location>
        <begin position="402"/>
        <end position="412"/>
    </location>
</feature>
<name>A0ABD0LGY9_9CAEN</name>
<dbReference type="EMBL" id="JACVVK020000049">
    <property type="protein sequence ID" value="KAK7498668.1"/>
    <property type="molecule type" value="Genomic_DNA"/>
</dbReference>
<evidence type="ECO:0000313" key="3">
    <source>
        <dbReference type="Proteomes" id="UP001519460"/>
    </source>
</evidence>
<gene>
    <name evidence="2" type="ORF">BaRGS_00010045</name>
</gene>
<accession>A0ABD0LGY9</accession>
<comment type="caution">
    <text evidence="2">The sequence shown here is derived from an EMBL/GenBank/DDBJ whole genome shotgun (WGS) entry which is preliminary data.</text>
</comment>
<feature type="compositionally biased region" description="Polar residues" evidence="1">
    <location>
        <begin position="197"/>
        <end position="206"/>
    </location>
</feature>
<dbReference type="PANTHER" id="PTHR33769:SF2">
    <property type="entry name" value="TESTIS-EXPRESSED PROTEIN 26"/>
    <property type="match status" value="1"/>
</dbReference>
<proteinExistence type="predicted"/>
<protein>
    <submittedName>
        <fullName evidence="2">Uncharacterized protein</fullName>
    </submittedName>
</protein>
<dbReference type="AlphaFoldDB" id="A0ABD0LGY9"/>
<evidence type="ECO:0000313" key="2">
    <source>
        <dbReference type="EMBL" id="KAK7498668.1"/>
    </source>
</evidence>
<organism evidence="2 3">
    <name type="scientific">Batillaria attramentaria</name>
    <dbReference type="NCBI Taxonomy" id="370345"/>
    <lineage>
        <taxon>Eukaryota</taxon>
        <taxon>Metazoa</taxon>
        <taxon>Spiralia</taxon>
        <taxon>Lophotrochozoa</taxon>
        <taxon>Mollusca</taxon>
        <taxon>Gastropoda</taxon>
        <taxon>Caenogastropoda</taxon>
        <taxon>Sorbeoconcha</taxon>
        <taxon>Cerithioidea</taxon>
        <taxon>Batillariidae</taxon>
        <taxon>Batillaria</taxon>
    </lineage>
</organism>
<dbReference type="PANTHER" id="PTHR33769">
    <property type="entry name" value="TESTIS-EXPRESSED PROTEIN 26 ISOFORM X3"/>
    <property type="match status" value="1"/>
</dbReference>
<dbReference type="InterPro" id="IPR043460">
    <property type="entry name" value="MEDAG/TEX26"/>
</dbReference>
<feature type="region of interest" description="Disordered" evidence="1">
    <location>
        <begin position="182"/>
        <end position="214"/>
    </location>
</feature>
<reference evidence="2 3" key="1">
    <citation type="journal article" date="2023" name="Sci. Data">
        <title>Genome assembly of the Korean intertidal mud-creeper Batillaria attramentaria.</title>
        <authorList>
            <person name="Patra A.K."/>
            <person name="Ho P.T."/>
            <person name="Jun S."/>
            <person name="Lee S.J."/>
            <person name="Kim Y."/>
            <person name="Won Y.J."/>
        </authorList>
    </citation>
    <scope>NUCLEOTIDE SEQUENCE [LARGE SCALE GENOMIC DNA]</scope>
    <source>
        <strain evidence="2">Wonlab-2016</strain>
    </source>
</reference>
<dbReference type="Proteomes" id="UP001519460">
    <property type="component" value="Unassembled WGS sequence"/>
</dbReference>
<keyword evidence="3" id="KW-1185">Reference proteome</keyword>
<evidence type="ECO:0000256" key="1">
    <source>
        <dbReference type="SAM" id="MobiDB-lite"/>
    </source>
</evidence>
<sequence>MATLVDTVGQTTDFNMGLGKFETALGDEVVTEGFAKELEHYYDKAESPSDQNKCMQLLSSLRFGGDTRKNDVALLRPKTAMAALAVTLQVNGAPLRVKSRGPAIFLGATGDRVFLIYDTSQDRTKQRTRESMYRFQTQTLELSVIEHKSRFTAHYLCFRPMTSQGFAEPDTIPQAQRNTTYDEEFHKKHQRPASPYRSGTASGNRNNKPHPPKSFMVWKFPSKTHPFQHPTPWSEELTNEKLNQVTKRQYRSTYQNDYLGIPQGFQVKSAFNLPPDWKERVPYTLHSFQRSTYRTPQQQPELVVPTNRYGANRNKHLASSGVIPTANLRAVGIKTRTTYDRHYNDLAPAVAQQAYDVTRRLGADMIRAQHEKAFVEEPRAESGCRVPVDDYHYHQESGVPASPAPTPTPPAYTRPSVPTPTRARPMVPAATPITTFGTANHQHYPSSPPPSAISVPYSPPMFLA</sequence>
<feature type="region of interest" description="Disordered" evidence="1">
    <location>
        <begin position="394"/>
        <end position="424"/>
    </location>
</feature>